<sequence>MKKCRTLLIISLTMIMVLMTACTKETAYEDITYELLTYEEAPIYLQERIDAILLKVENGEMSGSIIFQMEASDGKFAVIVPPKDSVTEVQYVGEDETIGWGMMFRYTHLREEDGEAVSLRDKVTVIKINHYQGALRGVFVSSYVVPG</sequence>
<gene>
    <name evidence="2" type="ORF">SAMN06296020_111126</name>
</gene>
<keyword evidence="3" id="KW-1185">Reference proteome</keyword>
<evidence type="ECO:0000313" key="3">
    <source>
        <dbReference type="Proteomes" id="UP001158066"/>
    </source>
</evidence>
<reference evidence="2" key="1">
    <citation type="submission" date="2017-05" db="EMBL/GenBank/DDBJ databases">
        <authorList>
            <person name="Varghese N."/>
            <person name="Submissions S."/>
        </authorList>
    </citation>
    <scope>NUCLEOTIDE SEQUENCE</scope>
    <source>
        <strain evidence="2">Su22</strain>
    </source>
</reference>
<keyword evidence="1" id="KW-0732">Signal</keyword>
<comment type="caution">
    <text evidence="2">The sequence shown here is derived from an EMBL/GenBank/DDBJ whole genome shotgun (WGS) entry which is preliminary data.</text>
</comment>
<protein>
    <submittedName>
        <fullName evidence="2">Uncharacterized protein</fullName>
    </submittedName>
</protein>
<feature type="chain" id="PRO_5041284686" evidence="1">
    <location>
        <begin position="28"/>
        <end position="147"/>
    </location>
</feature>
<proteinExistence type="predicted"/>
<dbReference type="RefSeq" id="WP_283410040.1">
    <property type="nucleotide sequence ID" value="NZ_FXUF01000011.1"/>
</dbReference>
<organism evidence="2 3">
    <name type="scientific">Anoxynatronum buryatiense</name>
    <dbReference type="NCBI Taxonomy" id="489973"/>
    <lineage>
        <taxon>Bacteria</taxon>
        <taxon>Bacillati</taxon>
        <taxon>Bacillota</taxon>
        <taxon>Clostridia</taxon>
        <taxon>Eubacteriales</taxon>
        <taxon>Clostridiaceae</taxon>
        <taxon>Anoxynatronum</taxon>
    </lineage>
</organism>
<dbReference type="EMBL" id="FXUF01000011">
    <property type="protein sequence ID" value="SMP64285.1"/>
    <property type="molecule type" value="Genomic_DNA"/>
</dbReference>
<feature type="signal peptide" evidence="1">
    <location>
        <begin position="1"/>
        <end position="27"/>
    </location>
</feature>
<accession>A0AA45WXI8</accession>
<dbReference type="AlphaFoldDB" id="A0AA45WXI8"/>
<evidence type="ECO:0000256" key="1">
    <source>
        <dbReference type="SAM" id="SignalP"/>
    </source>
</evidence>
<dbReference type="PROSITE" id="PS51257">
    <property type="entry name" value="PROKAR_LIPOPROTEIN"/>
    <property type="match status" value="1"/>
</dbReference>
<dbReference type="Proteomes" id="UP001158066">
    <property type="component" value="Unassembled WGS sequence"/>
</dbReference>
<name>A0AA45WXI8_9CLOT</name>
<evidence type="ECO:0000313" key="2">
    <source>
        <dbReference type="EMBL" id="SMP64285.1"/>
    </source>
</evidence>